<dbReference type="RefSeq" id="XP_042772958.1">
    <property type="nucleotide sequence ID" value="XM_042917024.1"/>
</dbReference>
<dbReference type="Proteomes" id="UP000694399">
    <property type="component" value="Chromosome A3"/>
</dbReference>
<keyword evidence="3" id="KW-0479">Metal-binding</keyword>
<reference evidence="14" key="2">
    <citation type="submission" date="2025-08" db="UniProtKB">
        <authorList>
            <consortium name="Ensembl"/>
        </authorList>
    </citation>
    <scope>IDENTIFICATION</scope>
</reference>
<evidence type="ECO:0000256" key="8">
    <source>
        <dbReference type="ARBA" id="ARBA00023306"/>
    </source>
</evidence>
<evidence type="ECO:0000313" key="14">
    <source>
        <dbReference type="Ensembl" id="ENSPLOP00000023607.1"/>
    </source>
</evidence>
<dbReference type="InterPro" id="IPR051590">
    <property type="entry name" value="Replication_Regulatory_Kinase"/>
</dbReference>
<gene>
    <name evidence="14" type="primary">DBF4</name>
</gene>
<evidence type="ECO:0000256" key="12">
    <source>
        <dbReference type="SAM" id="MobiDB-lite"/>
    </source>
</evidence>
<evidence type="ECO:0000256" key="4">
    <source>
        <dbReference type="ARBA" id="ARBA00022737"/>
    </source>
</evidence>
<dbReference type="FunFam" id="2.10.50.40:FF:000001">
    <property type="entry name" value="Protein DBF4 homolog A"/>
    <property type="match status" value="1"/>
</dbReference>
<feature type="region of interest" description="Disordered" evidence="12">
    <location>
        <begin position="576"/>
        <end position="596"/>
    </location>
</feature>
<evidence type="ECO:0000256" key="1">
    <source>
        <dbReference type="ARBA" id="ARBA00004123"/>
    </source>
</evidence>
<dbReference type="CTD" id="10926"/>
<reference evidence="14" key="1">
    <citation type="journal article" date="2019" name="bioRxiv">
        <title>Long live the king: chromosome-level assembly of the lion (Panthera leo) using linked-read, Hi-C, and long read data.</title>
        <authorList>
            <person name="Armstrong E.E."/>
            <person name="Taylor R.W."/>
            <person name="Miller D.E."/>
            <person name="Kaelin C."/>
            <person name="Barsh G."/>
            <person name="Hadly E.A."/>
            <person name="Petrov D."/>
        </authorList>
    </citation>
    <scope>NUCLEOTIDE SEQUENCE [LARGE SCALE GENOMIC DNA]</scope>
</reference>
<dbReference type="GeneTree" id="ENSGT00530000063909"/>
<dbReference type="PROSITE" id="PS51265">
    <property type="entry name" value="ZF_DBF4"/>
    <property type="match status" value="1"/>
</dbReference>
<evidence type="ECO:0000256" key="6">
    <source>
        <dbReference type="ARBA" id="ARBA00022833"/>
    </source>
</evidence>
<dbReference type="GO" id="GO:1901987">
    <property type="term" value="P:regulation of cell cycle phase transition"/>
    <property type="evidence" value="ECO:0007669"/>
    <property type="project" value="TreeGrafter"/>
</dbReference>
<evidence type="ECO:0000256" key="3">
    <source>
        <dbReference type="ARBA" id="ARBA00022723"/>
    </source>
</evidence>
<feature type="compositionally biased region" description="Polar residues" evidence="12">
    <location>
        <begin position="142"/>
        <end position="159"/>
    </location>
</feature>
<feature type="domain" description="DBF4-type" evidence="13">
    <location>
        <begin position="317"/>
        <end position="365"/>
    </location>
</feature>
<dbReference type="GO" id="GO:0043539">
    <property type="term" value="F:protein serine/threonine kinase activator activity"/>
    <property type="evidence" value="ECO:0007669"/>
    <property type="project" value="TreeGrafter"/>
</dbReference>
<keyword evidence="5 11" id="KW-0863">Zinc-finger</keyword>
<keyword evidence="8" id="KW-0131">Cell cycle</keyword>
<keyword evidence="6" id="KW-0862">Zinc</keyword>
<evidence type="ECO:0000256" key="11">
    <source>
        <dbReference type="PROSITE-ProRule" id="PRU00600"/>
    </source>
</evidence>
<dbReference type="Pfam" id="PF07535">
    <property type="entry name" value="zf-DBF"/>
    <property type="match status" value="1"/>
</dbReference>
<evidence type="ECO:0000313" key="15">
    <source>
        <dbReference type="Proteomes" id="UP000694399"/>
    </source>
</evidence>
<dbReference type="Gene3D" id="2.10.50.40">
    <property type="match status" value="1"/>
</dbReference>
<dbReference type="SMART" id="SM00586">
    <property type="entry name" value="ZnF_DBF"/>
    <property type="match status" value="1"/>
</dbReference>
<dbReference type="PANTHER" id="PTHR15375">
    <property type="entry name" value="ACTIVATOR OF S-PHASE KINASE-RELATED"/>
    <property type="match status" value="1"/>
</dbReference>
<feature type="region of interest" description="Disordered" evidence="12">
    <location>
        <begin position="135"/>
        <end position="161"/>
    </location>
</feature>
<dbReference type="FunFam" id="6.10.250.3410:FF:000001">
    <property type="entry name" value="Protein DBF4 homolog A"/>
    <property type="match status" value="1"/>
</dbReference>
<dbReference type="Ensembl" id="ENSPLOT00000026077.1">
    <property type="protein sequence ID" value="ENSPLOP00000023607.1"/>
    <property type="gene ID" value="ENSPLOG00000017234.1"/>
</dbReference>
<feature type="region of interest" description="Disordered" evidence="12">
    <location>
        <begin position="15"/>
        <end position="42"/>
    </location>
</feature>
<dbReference type="InterPro" id="IPR006572">
    <property type="entry name" value="Znf_DBF"/>
</dbReference>
<comment type="subcellular location">
    <subcellularLocation>
        <location evidence="1">Nucleus</location>
    </subcellularLocation>
</comment>
<keyword evidence="15" id="KW-1185">Reference proteome</keyword>
<feature type="compositionally biased region" description="Basic and acidic residues" evidence="12">
    <location>
        <begin position="21"/>
        <end position="42"/>
    </location>
</feature>
<organism evidence="14 15">
    <name type="scientific">Panthera leo</name>
    <name type="common">Lion</name>
    <dbReference type="NCBI Taxonomy" id="9689"/>
    <lineage>
        <taxon>Eukaryota</taxon>
        <taxon>Metazoa</taxon>
        <taxon>Chordata</taxon>
        <taxon>Craniata</taxon>
        <taxon>Vertebrata</taxon>
        <taxon>Euteleostomi</taxon>
        <taxon>Mammalia</taxon>
        <taxon>Eutheria</taxon>
        <taxon>Laurasiatheria</taxon>
        <taxon>Carnivora</taxon>
        <taxon>Feliformia</taxon>
        <taxon>Felidae</taxon>
        <taxon>Pantherinae</taxon>
        <taxon>Panthera</taxon>
    </lineage>
</organism>
<dbReference type="OMA" id="QNMELCV"/>
<proteinExistence type="predicted"/>
<dbReference type="GO" id="GO:0016604">
    <property type="term" value="C:nuclear body"/>
    <property type="evidence" value="ECO:0007669"/>
    <property type="project" value="Ensembl"/>
</dbReference>
<dbReference type="PANTHER" id="PTHR15375:SF22">
    <property type="entry name" value="PROTEIN DBF4 HOMOLOG A"/>
    <property type="match status" value="1"/>
</dbReference>
<keyword evidence="4" id="KW-0677">Repeat</keyword>
<evidence type="ECO:0000256" key="7">
    <source>
        <dbReference type="ARBA" id="ARBA00023242"/>
    </source>
</evidence>
<dbReference type="GeneID" id="122207165"/>
<reference evidence="14" key="3">
    <citation type="submission" date="2025-09" db="UniProtKB">
        <authorList>
            <consortium name="Ensembl"/>
        </authorList>
    </citation>
    <scope>IDENTIFICATION</scope>
</reference>
<sequence>MNSVAMRIHSKGHFQGGIQVKNEKNRSSLKSMKTDNKPEKSKYKPLGGKIFYIDLPSVTVSEKLQKDIQDLGGQNSSSKIIQKSTVYKASKKKTVLYKTALKRVEEFLSKDISYLISNKKEAKFAQTLGRISPVPSPESAYTAETTSPHPSHDGSSFKSPDSVCLSRGKLLVEKAIKDHDFIPSNSILSNALSWGVKILHIDDIRYYIEQKKKELYLLKKSSTSVRDVGKRVGIGTQKARTGRLKKPFVKVEDMSQLYRPFYLQLTNMPFINYSIQKPSSPFDVDKPSSIQKQTQVKLRIQTDGNKCGIPIQLQLKEKKKKGYCECCLQKYEDLETHLLSEQHKNFAQSNHYQVVDDIVSKLIFDFVEYERDMPRNKRIKYSIGSLSPITTSVLKRSEPKEKLELQHTSHKDFKENNVQVVEQRFLYKEVQEPERKFVFISECIPCPSSELRGLDEKANSKCSKLNPVENDLKQNFTHLPPRKNKQGCILDISEHKLMINESDLEELSVDRCPCRLQTSVQVSNVSMDNTASQPKQKSDTVLFPAKNVKEKDLHSIVGHDSGLLAINSSQEHLTVQAKTPSQSPPEEPSECNFNNVDSLPSGKIHRKVKILLGRNKKENLEPNVELDKKRTEFITQEGNRICSSPVQSLLDLFQTSEEKSEFLGFTSYTENSGICDVLDIWEEENSNNLLSVFFSSPSTSTFTGF</sequence>
<comment type="subunit">
    <text evidence="10">Forms a complex with CDC7. Note that CDC7 forms distinct complex either with DBF4A or DBF4B. Such complexes are stable upon replication stress. Interacts with MEN1, MCM2, ORC2, ORC4 and ORC6. Interacts (via IBM motifs) with PSIP1 (via IBD domain); phosphorylation increases its affinity for PSIP1.</text>
</comment>
<dbReference type="AlphaFoldDB" id="A0A8C8XX34"/>
<keyword evidence="7" id="KW-0539">Nucleus</keyword>
<accession>A0A8C8XX34</accession>
<evidence type="ECO:0000256" key="9">
    <source>
        <dbReference type="ARBA" id="ARBA00040397"/>
    </source>
</evidence>
<dbReference type="InterPro" id="IPR038545">
    <property type="entry name" value="Znf_DBF_sf"/>
</dbReference>
<evidence type="ECO:0000256" key="2">
    <source>
        <dbReference type="ARBA" id="ARBA00022553"/>
    </source>
</evidence>
<dbReference type="GO" id="GO:0010571">
    <property type="term" value="P:positive regulation of nuclear cell cycle DNA replication"/>
    <property type="evidence" value="ECO:0007669"/>
    <property type="project" value="TreeGrafter"/>
</dbReference>
<evidence type="ECO:0000256" key="5">
    <source>
        <dbReference type="ARBA" id="ARBA00022771"/>
    </source>
</evidence>
<evidence type="ECO:0000256" key="10">
    <source>
        <dbReference type="ARBA" id="ARBA00061819"/>
    </source>
</evidence>
<evidence type="ECO:0000259" key="13">
    <source>
        <dbReference type="PROSITE" id="PS51265"/>
    </source>
</evidence>
<keyword evidence="2" id="KW-0597">Phosphoprotein</keyword>
<name>A0A8C8XX34_PANLE</name>
<protein>
    <recommendedName>
        <fullName evidence="9">Protein DBF4 homolog A</fullName>
    </recommendedName>
</protein>
<dbReference type="Gene3D" id="6.10.250.3410">
    <property type="entry name" value="DBF zinc finger"/>
    <property type="match status" value="1"/>
</dbReference>
<dbReference type="KEGG" id="plez:122207165"/>
<dbReference type="GO" id="GO:0003676">
    <property type="term" value="F:nucleic acid binding"/>
    <property type="evidence" value="ECO:0007669"/>
    <property type="project" value="InterPro"/>
</dbReference>
<dbReference type="GO" id="GO:0031431">
    <property type="term" value="C:Dbf4-dependent protein kinase complex"/>
    <property type="evidence" value="ECO:0007669"/>
    <property type="project" value="TreeGrafter"/>
</dbReference>
<dbReference type="GO" id="GO:0008270">
    <property type="term" value="F:zinc ion binding"/>
    <property type="evidence" value="ECO:0007669"/>
    <property type="project" value="UniProtKB-KW"/>
</dbReference>